<feature type="transmembrane region" description="Helical" evidence="1">
    <location>
        <begin position="151"/>
        <end position="168"/>
    </location>
</feature>
<feature type="transmembrane region" description="Helical" evidence="1">
    <location>
        <begin position="7"/>
        <end position="27"/>
    </location>
</feature>
<evidence type="ECO:0000313" key="2">
    <source>
        <dbReference type="EMBL" id="OGL47433.1"/>
    </source>
</evidence>
<proteinExistence type="predicted"/>
<feature type="transmembrane region" description="Helical" evidence="1">
    <location>
        <begin position="224"/>
        <end position="248"/>
    </location>
</feature>
<feature type="transmembrane region" description="Helical" evidence="1">
    <location>
        <begin position="382"/>
        <end position="403"/>
    </location>
</feature>
<reference evidence="2 3" key="1">
    <citation type="journal article" date="2016" name="Nat. Commun.">
        <title>Thousands of microbial genomes shed light on interconnected biogeochemical processes in an aquifer system.</title>
        <authorList>
            <person name="Anantharaman K."/>
            <person name="Brown C.T."/>
            <person name="Hug L.A."/>
            <person name="Sharon I."/>
            <person name="Castelle C.J."/>
            <person name="Probst A.J."/>
            <person name="Thomas B.C."/>
            <person name="Singh A."/>
            <person name="Wilkins M.J."/>
            <person name="Karaoz U."/>
            <person name="Brodie E.L."/>
            <person name="Williams K.H."/>
            <person name="Hubbard S.S."/>
            <person name="Banfield J.F."/>
        </authorList>
    </citation>
    <scope>NUCLEOTIDE SEQUENCE [LARGE SCALE GENOMIC DNA]</scope>
</reference>
<gene>
    <name evidence="2" type="ORF">A2W05_08880</name>
</gene>
<keyword evidence="1" id="KW-1133">Transmembrane helix</keyword>
<dbReference type="AlphaFoldDB" id="A0A1F7S0T7"/>
<feature type="transmembrane region" description="Helical" evidence="1">
    <location>
        <begin position="281"/>
        <end position="299"/>
    </location>
</feature>
<feature type="transmembrane region" description="Helical" evidence="1">
    <location>
        <begin position="175"/>
        <end position="195"/>
    </location>
</feature>
<keyword evidence="1" id="KW-0472">Membrane</keyword>
<evidence type="ECO:0000256" key="1">
    <source>
        <dbReference type="SAM" id="Phobius"/>
    </source>
</evidence>
<organism evidence="2 3">
    <name type="scientific">Candidatus Schekmanbacteria bacterium RBG_16_38_10</name>
    <dbReference type="NCBI Taxonomy" id="1817879"/>
    <lineage>
        <taxon>Bacteria</taxon>
        <taxon>Candidatus Schekmaniibacteriota</taxon>
    </lineage>
</organism>
<feature type="transmembrane region" description="Helical" evidence="1">
    <location>
        <begin position="351"/>
        <end position="370"/>
    </location>
</feature>
<evidence type="ECO:0000313" key="3">
    <source>
        <dbReference type="Proteomes" id="UP000178797"/>
    </source>
</evidence>
<keyword evidence="1" id="KW-0812">Transmembrane</keyword>
<comment type="caution">
    <text evidence="2">The sequence shown here is derived from an EMBL/GenBank/DDBJ whole genome shotgun (WGS) entry which is preliminary data.</text>
</comment>
<name>A0A1F7S0T7_9BACT</name>
<accession>A0A1F7S0T7</accession>
<dbReference type="Proteomes" id="UP000178797">
    <property type="component" value="Unassembled WGS sequence"/>
</dbReference>
<feature type="transmembrane region" description="Helical" evidence="1">
    <location>
        <begin position="311"/>
        <end position="331"/>
    </location>
</feature>
<feature type="transmembrane region" description="Helical" evidence="1">
    <location>
        <begin position="96"/>
        <end position="115"/>
    </location>
</feature>
<protein>
    <recommendedName>
        <fullName evidence="4">Glycosyltransferase RgtA/B/C/D-like domain-containing protein</fullName>
    </recommendedName>
</protein>
<dbReference type="EMBL" id="MGDE01000035">
    <property type="protein sequence ID" value="OGL47433.1"/>
    <property type="molecule type" value="Genomic_DNA"/>
</dbReference>
<sequence length="539" mass="62193">MIPLVKSYWFKILTIIIVSILFALYLWGNNLHANWDIIDDHEIMSFLGTDGNVRLTEIQDLLLHTEVGRPGHSLRYRPSYYFIRIFEAFLWGNSPHLWHLCRLILFAISAGILWWIVDKYVGLVVGMLFVGYVVIFPFWSDIWVRLGPAETYAVFGTAIYSLGYINILRSIKKEAIFNIYLFINWNMVLLGAVISMGSKENFLILLIPSLFLFIFLWRRHLLNMFSLIYSLLIFSYGSFITIAVGMALSKNKKDIYANSVEPLGRLEIAFHGIRKVFTNNYLLLTIFVLLLLIFLIFIYQMRQKKMDATQLFHKAVTSYVVASIIIFLLYISQYVFYAGKWPINRRYDFPGVLSAPFFMLVTVIFLLNISMILKRSRLMTNVILISFSLILIMLIAINGYSGLRRASQSNVLRTRAFTDRLSVLVKVLNNDPKSALLFESYYAPRDYEPISSVSRYLRVYNIQNPFYLTNITNRSGNTDSELEDNLLKGLNNISVNGGNGDMSWDFRPISELNGTPNKCYSISFSAPPSSDCRHIGQIW</sequence>
<feature type="transmembrane region" description="Helical" evidence="1">
    <location>
        <begin position="120"/>
        <end position="139"/>
    </location>
</feature>
<evidence type="ECO:0008006" key="4">
    <source>
        <dbReference type="Google" id="ProtNLM"/>
    </source>
</evidence>
<feature type="transmembrane region" description="Helical" evidence="1">
    <location>
        <begin position="201"/>
        <end position="217"/>
    </location>
</feature>